<dbReference type="AlphaFoldDB" id="A0A6A7C018"/>
<dbReference type="EMBL" id="MU005978">
    <property type="protein sequence ID" value="KAF2860804.1"/>
    <property type="molecule type" value="Genomic_DNA"/>
</dbReference>
<reference evidence="1" key="1">
    <citation type="journal article" date="2020" name="Stud. Mycol.">
        <title>101 Dothideomycetes genomes: a test case for predicting lifestyles and emergence of pathogens.</title>
        <authorList>
            <person name="Haridas S."/>
            <person name="Albert R."/>
            <person name="Binder M."/>
            <person name="Bloem J."/>
            <person name="Labutti K."/>
            <person name="Salamov A."/>
            <person name="Andreopoulos B."/>
            <person name="Baker S."/>
            <person name="Barry K."/>
            <person name="Bills G."/>
            <person name="Bluhm B."/>
            <person name="Cannon C."/>
            <person name="Castanera R."/>
            <person name="Culley D."/>
            <person name="Daum C."/>
            <person name="Ezra D."/>
            <person name="Gonzalez J."/>
            <person name="Henrissat B."/>
            <person name="Kuo A."/>
            <person name="Liang C."/>
            <person name="Lipzen A."/>
            <person name="Lutzoni F."/>
            <person name="Magnuson J."/>
            <person name="Mondo S."/>
            <person name="Nolan M."/>
            <person name="Ohm R."/>
            <person name="Pangilinan J."/>
            <person name="Park H.-J."/>
            <person name="Ramirez L."/>
            <person name="Alfaro M."/>
            <person name="Sun H."/>
            <person name="Tritt A."/>
            <person name="Yoshinaga Y."/>
            <person name="Zwiers L.-H."/>
            <person name="Turgeon B."/>
            <person name="Goodwin S."/>
            <person name="Spatafora J."/>
            <person name="Crous P."/>
            <person name="Grigoriev I."/>
        </authorList>
    </citation>
    <scope>NUCLEOTIDE SEQUENCE</scope>
    <source>
        <strain evidence="1">CBS 480.64</strain>
    </source>
</reference>
<evidence type="ECO:0000313" key="2">
    <source>
        <dbReference type="Proteomes" id="UP000799421"/>
    </source>
</evidence>
<proteinExistence type="predicted"/>
<dbReference type="Proteomes" id="UP000799421">
    <property type="component" value="Unassembled WGS sequence"/>
</dbReference>
<gene>
    <name evidence="1" type="ORF">K470DRAFT_257587</name>
</gene>
<organism evidence="1 2">
    <name type="scientific">Piedraia hortae CBS 480.64</name>
    <dbReference type="NCBI Taxonomy" id="1314780"/>
    <lineage>
        <taxon>Eukaryota</taxon>
        <taxon>Fungi</taxon>
        <taxon>Dikarya</taxon>
        <taxon>Ascomycota</taxon>
        <taxon>Pezizomycotina</taxon>
        <taxon>Dothideomycetes</taxon>
        <taxon>Dothideomycetidae</taxon>
        <taxon>Capnodiales</taxon>
        <taxon>Piedraiaceae</taxon>
        <taxon>Piedraia</taxon>
    </lineage>
</organism>
<protein>
    <submittedName>
        <fullName evidence="1">Uncharacterized protein</fullName>
    </submittedName>
</protein>
<name>A0A6A7C018_9PEZI</name>
<keyword evidence="2" id="KW-1185">Reference proteome</keyword>
<accession>A0A6A7C018</accession>
<evidence type="ECO:0000313" key="1">
    <source>
        <dbReference type="EMBL" id="KAF2860804.1"/>
    </source>
</evidence>
<sequence>MCGVEYESLAYAEKMRVAVKRPVLYPVFSPAEVARIGFEIHCIMLDSSIAASAYAGHLHSKSAIPPTLPAAP</sequence>